<accession>A0A1G6XXN9</accession>
<dbReference type="InterPro" id="IPR036291">
    <property type="entry name" value="NAD(P)-bd_dom_sf"/>
</dbReference>
<dbReference type="RefSeq" id="WP_090859851.1">
    <property type="nucleotide sequence ID" value="NZ_FMZM01000011.1"/>
</dbReference>
<proteinExistence type="predicted"/>
<evidence type="ECO:0000313" key="2">
    <source>
        <dbReference type="Proteomes" id="UP000199034"/>
    </source>
</evidence>
<reference evidence="2" key="1">
    <citation type="submission" date="2016-10" db="EMBL/GenBank/DDBJ databases">
        <authorList>
            <person name="Varghese N."/>
            <person name="Submissions S."/>
        </authorList>
    </citation>
    <scope>NUCLEOTIDE SEQUENCE [LARGE SCALE GENOMIC DNA]</scope>
    <source>
        <strain evidence="2">CGMCC 4.6858</strain>
    </source>
</reference>
<evidence type="ECO:0000313" key="1">
    <source>
        <dbReference type="EMBL" id="SDD82443.1"/>
    </source>
</evidence>
<dbReference type="AlphaFoldDB" id="A0A1G6XXN9"/>
<dbReference type="SUPFAM" id="SSF51735">
    <property type="entry name" value="NAD(P)-binding Rossmann-fold domains"/>
    <property type="match status" value="1"/>
</dbReference>
<protein>
    <submittedName>
        <fullName evidence="1">Short chain dehydrogenase</fullName>
    </submittedName>
</protein>
<dbReference type="InterPro" id="IPR002347">
    <property type="entry name" value="SDR_fam"/>
</dbReference>
<name>A0A1G6XXN9_9ACTN</name>
<gene>
    <name evidence="1" type="ORF">SAMN05421872_111112</name>
</gene>
<dbReference type="EMBL" id="FMZM01000011">
    <property type="protein sequence ID" value="SDD82443.1"/>
    <property type="molecule type" value="Genomic_DNA"/>
</dbReference>
<dbReference type="Pfam" id="PF00106">
    <property type="entry name" value="adh_short"/>
    <property type="match status" value="1"/>
</dbReference>
<organism evidence="1 2">
    <name type="scientific">Nocardioides lianchengensis</name>
    <dbReference type="NCBI Taxonomy" id="1045774"/>
    <lineage>
        <taxon>Bacteria</taxon>
        <taxon>Bacillati</taxon>
        <taxon>Actinomycetota</taxon>
        <taxon>Actinomycetes</taxon>
        <taxon>Propionibacteriales</taxon>
        <taxon>Nocardioidaceae</taxon>
        <taxon>Nocardioides</taxon>
    </lineage>
</organism>
<keyword evidence="2" id="KW-1185">Reference proteome</keyword>
<dbReference type="STRING" id="1045774.SAMN05421872_111112"/>
<sequence>MHLRWRLCVVVGGGTGPGHEVCLRLARAGAGLLVVDTDGAAAESTAELARSSRVSAWSLKADPTDDQDLDLLAARARDLGGADLVVITGVDPARGPDVAARLVAEPRMVGLVGDDDVRVAVAAVEHLGAAEPGTAVVIG</sequence>
<dbReference type="Proteomes" id="UP000199034">
    <property type="component" value="Unassembled WGS sequence"/>
</dbReference>
<dbReference type="Gene3D" id="3.40.50.720">
    <property type="entry name" value="NAD(P)-binding Rossmann-like Domain"/>
    <property type="match status" value="1"/>
</dbReference>